<dbReference type="AlphaFoldDB" id="Q1EPD7"/>
<reference evidence="2" key="1">
    <citation type="submission" date="2006-05" db="EMBL/GenBank/DDBJ databases">
        <authorList>
            <person name="Ciampi A.Y."/>
            <person name="Santos C.M.R."/>
            <person name="da Silva F.R."/>
            <person name="Pappas G.J. Jr"/>
            <person name="Ronning C.M."/>
            <person name="Cheung F."/>
            <person name="Haas B.J."/>
            <person name="Piffanelli P."/>
            <person name="Town C.D."/>
            <person name="Miller R.N.G."/>
            <person name="Souza M.T. Jr."/>
        </authorList>
    </citation>
    <scope>NUCLEOTIDE SEQUENCE</scope>
</reference>
<dbReference type="PANTHER" id="PTHR47353:SF1">
    <property type="entry name" value="THIOREDOXIN-LIKE PROTEIN HCF164, CHLOROPLASTIC"/>
    <property type="match status" value="1"/>
</dbReference>
<dbReference type="GO" id="GO:0016671">
    <property type="term" value="F:oxidoreductase activity, acting on a sulfur group of donors, disulfide as acceptor"/>
    <property type="evidence" value="ECO:0007669"/>
    <property type="project" value="TreeGrafter"/>
</dbReference>
<feature type="compositionally biased region" description="Acidic residues" evidence="1">
    <location>
        <begin position="86"/>
        <end position="96"/>
    </location>
</feature>
<dbReference type="PANTHER" id="PTHR47353">
    <property type="entry name" value="THIOREDOXIN-LIKE PROTEIN HCF164, CHLOROPLASTIC"/>
    <property type="match status" value="1"/>
</dbReference>
<evidence type="ECO:0000313" key="2">
    <source>
        <dbReference type="EMBL" id="ABF70020.1"/>
    </source>
</evidence>
<dbReference type="InterPro" id="IPR044241">
    <property type="entry name" value="TxlA/HCF164"/>
</dbReference>
<name>Q1EPD7_MUSAC</name>
<evidence type="ECO:0000256" key="1">
    <source>
        <dbReference type="SAM" id="MobiDB-lite"/>
    </source>
</evidence>
<protein>
    <submittedName>
        <fullName evidence="2">Uncharacterized protein</fullName>
    </submittedName>
</protein>
<dbReference type="GO" id="GO:0010190">
    <property type="term" value="P:cytochrome b6f complex assembly"/>
    <property type="evidence" value="ECO:0007669"/>
    <property type="project" value="TreeGrafter"/>
</dbReference>
<feature type="region of interest" description="Disordered" evidence="1">
    <location>
        <begin position="1"/>
        <end position="29"/>
    </location>
</feature>
<proteinExistence type="predicted"/>
<accession>Q1EPD7</accession>
<organism evidence="2">
    <name type="scientific">Musa acuminata</name>
    <name type="common">Banana</name>
    <name type="synonym">Musa cavendishii</name>
    <dbReference type="NCBI Taxonomy" id="4641"/>
    <lineage>
        <taxon>Eukaryota</taxon>
        <taxon>Viridiplantae</taxon>
        <taxon>Streptophyta</taxon>
        <taxon>Embryophyta</taxon>
        <taxon>Tracheophyta</taxon>
        <taxon>Spermatophyta</taxon>
        <taxon>Magnoliopsida</taxon>
        <taxon>Liliopsida</taxon>
        <taxon>Zingiberales</taxon>
        <taxon>Musaceae</taxon>
        <taxon>Musa</taxon>
    </lineage>
</organism>
<sequence length="191" mass="20421">MARVASSHFGLLRELPPPRLDPSDLPRRLRQATVLRLRSTRPLRLPKMACLAESKPVEPPPIESPPESSAGGGQGRVGRGGGLGPEIDEREVEMDENTAQPGAVKEGSQDASVSQSANFVEFPNKEINRRVALASTLAAVGLFISARLDFGVSLKDLSAAAIPYEEVGSSCFLMFCASCPCLITFLSPMKC</sequence>
<gene>
    <name evidence="2" type="ORF">MA4_8L21.46</name>
</gene>
<feature type="compositionally biased region" description="Gly residues" evidence="1">
    <location>
        <begin position="70"/>
        <end position="84"/>
    </location>
</feature>
<dbReference type="EMBL" id="AC186748">
    <property type="protein sequence ID" value="ABF70020.1"/>
    <property type="molecule type" value="Genomic_DNA"/>
</dbReference>
<feature type="region of interest" description="Disordered" evidence="1">
    <location>
        <begin position="46"/>
        <end position="111"/>
    </location>
</feature>
<dbReference type="GO" id="GO:0009535">
    <property type="term" value="C:chloroplast thylakoid membrane"/>
    <property type="evidence" value="ECO:0007669"/>
    <property type="project" value="TreeGrafter"/>
</dbReference>